<feature type="domain" description="DEAD-box helicase OB fold" evidence="1">
    <location>
        <begin position="1"/>
        <end position="64"/>
    </location>
</feature>
<dbReference type="AlphaFoldDB" id="A0ABD0PYK0"/>
<accession>A0ABD0PYK0</accession>
<name>A0ABD0PYK0_CIRMR</name>
<evidence type="ECO:0000259" key="1">
    <source>
        <dbReference type="Pfam" id="PF07717"/>
    </source>
</evidence>
<reference evidence="2 3" key="1">
    <citation type="submission" date="2024-05" db="EMBL/GenBank/DDBJ databases">
        <title>Genome sequencing and assembly of Indian major carp, Cirrhinus mrigala (Hamilton, 1822).</title>
        <authorList>
            <person name="Mohindra V."/>
            <person name="Chowdhury L.M."/>
            <person name="Lal K."/>
            <person name="Jena J.K."/>
        </authorList>
    </citation>
    <scope>NUCLEOTIDE SEQUENCE [LARGE SCALE GENOMIC DNA]</scope>
    <source>
        <strain evidence="2">CM1030</strain>
        <tissue evidence="2">Blood</tissue>
    </source>
</reference>
<evidence type="ECO:0000313" key="2">
    <source>
        <dbReference type="EMBL" id="KAL0179002.1"/>
    </source>
</evidence>
<gene>
    <name evidence="2" type="ORF">M9458_024444</name>
</gene>
<comment type="caution">
    <text evidence="2">The sequence shown here is derived from an EMBL/GenBank/DDBJ whole genome shotgun (WGS) entry which is preliminary data.</text>
</comment>
<dbReference type="InterPro" id="IPR011709">
    <property type="entry name" value="DEAD-box_helicase_OB_fold"/>
</dbReference>
<dbReference type="EMBL" id="JAMKFB020000012">
    <property type="protein sequence ID" value="KAL0179002.1"/>
    <property type="molecule type" value="Genomic_DNA"/>
</dbReference>
<dbReference type="Proteomes" id="UP001529510">
    <property type="component" value="Unassembled WGS sequence"/>
</dbReference>
<organism evidence="2 3">
    <name type="scientific">Cirrhinus mrigala</name>
    <name type="common">Mrigala</name>
    <dbReference type="NCBI Taxonomy" id="683832"/>
    <lineage>
        <taxon>Eukaryota</taxon>
        <taxon>Metazoa</taxon>
        <taxon>Chordata</taxon>
        <taxon>Craniata</taxon>
        <taxon>Vertebrata</taxon>
        <taxon>Euteleostomi</taxon>
        <taxon>Actinopterygii</taxon>
        <taxon>Neopterygii</taxon>
        <taxon>Teleostei</taxon>
        <taxon>Ostariophysi</taxon>
        <taxon>Cypriniformes</taxon>
        <taxon>Cyprinidae</taxon>
        <taxon>Labeoninae</taxon>
        <taxon>Labeonini</taxon>
        <taxon>Cirrhinus</taxon>
    </lineage>
</organism>
<proteinExistence type="predicted"/>
<keyword evidence="3" id="KW-1185">Reference proteome</keyword>
<dbReference type="Pfam" id="PF07717">
    <property type="entry name" value="OB_NTP_bind"/>
    <property type="match status" value="1"/>
</dbReference>
<sequence length="77" mass="8779">IARDVDGSGNYFMLLNKHVAQVHRLSGYGAKAHKLGLPEWVLFHEYNVSDNNCIRTVTQISPQTFNSINMIMPRHPE</sequence>
<protein>
    <recommendedName>
        <fullName evidence="1">DEAD-box helicase OB fold domain-containing protein</fullName>
    </recommendedName>
</protein>
<evidence type="ECO:0000313" key="3">
    <source>
        <dbReference type="Proteomes" id="UP001529510"/>
    </source>
</evidence>
<feature type="non-terminal residue" evidence="2">
    <location>
        <position position="1"/>
    </location>
</feature>